<keyword evidence="2" id="KW-1185">Reference proteome</keyword>
<accession>A0A4Q2UM60</accession>
<dbReference type="EMBL" id="SBLB01000001">
    <property type="protein sequence ID" value="RYC70697.1"/>
    <property type="molecule type" value="Genomic_DNA"/>
</dbReference>
<name>A0A4Q2UM60_9BACT</name>
<evidence type="ECO:0000313" key="2">
    <source>
        <dbReference type="Proteomes" id="UP000290407"/>
    </source>
</evidence>
<evidence type="ECO:0000313" key="1">
    <source>
        <dbReference type="EMBL" id="RYC70697.1"/>
    </source>
</evidence>
<dbReference type="Proteomes" id="UP000290407">
    <property type="component" value="Unassembled WGS sequence"/>
</dbReference>
<sequence length="150" mass="17008">MSETRQLTPQQLGQCINKQVQIDCIYNPYHGQRGILVSLSARAEVLFSGGFGMFSPNYLRPVLRLPTDVTNQEWVAHFGDIFVITQAEEGDHVLFCYPNESKPFLTIWNDGEIGCDEMLPYASLIDYLRSIGVDTNNWIKEGLAVHKQMP</sequence>
<reference evidence="1 2" key="1">
    <citation type="submission" date="2019-01" db="EMBL/GenBank/DDBJ databases">
        <title>Spirosoma flava sp. nov., a propanil-degrading bacterium isolated from herbicide-contaminated soil.</title>
        <authorList>
            <person name="Zhang L."/>
            <person name="Jiang J.-D."/>
        </authorList>
    </citation>
    <scope>NUCLEOTIDE SEQUENCE [LARGE SCALE GENOMIC DNA]</scope>
    <source>
        <strain evidence="1 2">TY50</strain>
    </source>
</reference>
<dbReference type="AlphaFoldDB" id="A0A4Q2UM60"/>
<dbReference type="RefSeq" id="WP_129598913.1">
    <property type="nucleotide sequence ID" value="NZ_SBLB01000001.1"/>
</dbReference>
<gene>
    <name evidence="1" type="ORF">EQG79_00665</name>
</gene>
<organism evidence="1 2">
    <name type="scientific">Spirosoma sordidisoli</name>
    <dbReference type="NCBI Taxonomy" id="2502893"/>
    <lineage>
        <taxon>Bacteria</taxon>
        <taxon>Pseudomonadati</taxon>
        <taxon>Bacteroidota</taxon>
        <taxon>Cytophagia</taxon>
        <taxon>Cytophagales</taxon>
        <taxon>Cytophagaceae</taxon>
        <taxon>Spirosoma</taxon>
    </lineage>
</organism>
<comment type="caution">
    <text evidence="1">The sequence shown here is derived from an EMBL/GenBank/DDBJ whole genome shotgun (WGS) entry which is preliminary data.</text>
</comment>
<proteinExistence type="predicted"/>
<protein>
    <submittedName>
        <fullName evidence="1">Uncharacterized protein</fullName>
    </submittedName>
</protein>